<organism evidence="8 9">
    <name type="scientific">Rotaria socialis</name>
    <dbReference type="NCBI Taxonomy" id="392032"/>
    <lineage>
        <taxon>Eukaryota</taxon>
        <taxon>Metazoa</taxon>
        <taxon>Spiralia</taxon>
        <taxon>Gnathifera</taxon>
        <taxon>Rotifera</taxon>
        <taxon>Eurotatoria</taxon>
        <taxon>Bdelloidea</taxon>
        <taxon>Philodinida</taxon>
        <taxon>Philodinidae</taxon>
        <taxon>Rotaria</taxon>
    </lineage>
</organism>
<dbReference type="CDD" id="cd12684">
    <property type="entry name" value="RRM_cpo"/>
    <property type="match status" value="1"/>
</dbReference>
<feature type="domain" description="RRM" evidence="6">
    <location>
        <begin position="211"/>
        <end position="293"/>
    </location>
</feature>
<dbReference type="InterPro" id="IPR035979">
    <property type="entry name" value="RBD_domain_sf"/>
</dbReference>
<gene>
    <name evidence="8" type="ORF">FME351_LOCUS22741</name>
    <name evidence="7" type="ORF">GRG538_LOCUS2470</name>
</gene>
<feature type="compositionally biased region" description="Low complexity" evidence="5">
    <location>
        <begin position="99"/>
        <end position="111"/>
    </location>
</feature>
<comment type="subcellular location">
    <subcellularLocation>
        <location evidence="1">Nucleus</location>
    </subcellularLocation>
</comment>
<dbReference type="GO" id="GO:0003723">
    <property type="term" value="F:RNA binding"/>
    <property type="evidence" value="ECO:0007669"/>
    <property type="project" value="UniProtKB-UniRule"/>
</dbReference>
<sequence length="417" mass="44582">MQMASSAAYLLPEPSSSIGTKSAMIKQTLTKPPQATGSATLHSVHHVASHQIPYPFQRSSASANSYQQFSRIPSNGDTLHSLVTANTNNAASLLTTHNNNTSSVLSTNNGDDSGGGGSSGHSLSQSMESINNIGLTDDEILIFTLVTIRRLPPGILQSLIVPSCLNFFVAVALIVMEPVILNGDTNNSGSSTDPSHCYKMKSSTDELNEVRTLFVSGLPMDAKPRELYLLFRGFKGYEGSLLKVTNKNGKNLSPVGFVTFASRVDAETAKQELTGVRFDPDLPATLRLEFAKSNTKVQKPKHPNQNQLTAATQQFIQIPQELGAAFFPTEAWGQPLTFDLGPAGLHHPALLHTALHGPPMGLGHPMQGTQGMTQLQQSNVAVATNGQMNGGCSTLFLTGFPEHDFKNMSFALPGKAL</sequence>
<evidence type="ECO:0000256" key="2">
    <source>
        <dbReference type="ARBA" id="ARBA00022884"/>
    </source>
</evidence>
<dbReference type="EMBL" id="CAJNYT010000058">
    <property type="protein sequence ID" value="CAF3321360.1"/>
    <property type="molecule type" value="Genomic_DNA"/>
</dbReference>
<reference evidence="8" key="1">
    <citation type="submission" date="2021-02" db="EMBL/GenBank/DDBJ databases">
        <authorList>
            <person name="Nowell W R."/>
        </authorList>
    </citation>
    <scope>NUCLEOTIDE SEQUENCE</scope>
</reference>
<evidence type="ECO:0000313" key="9">
    <source>
        <dbReference type="Proteomes" id="UP000663869"/>
    </source>
</evidence>
<dbReference type="SUPFAM" id="SSF54928">
    <property type="entry name" value="RNA-binding domain, RBD"/>
    <property type="match status" value="1"/>
</dbReference>
<dbReference type="FunFam" id="3.30.70.330:FF:000037">
    <property type="entry name" value="RNA-binding protein with multiple splicing 2"/>
    <property type="match status" value="1"/>
</dbReference>
<dbReference type="SMART" id="SM00360">
    <property type="entry name" value="RRM"/>
    <property type="match status" value="1"/>
</dbReference>
<dbReference type="EMBL" id="CAJNYU010002985">
    <property type="protein sequence ID" value="CAF3617152.1"/>
    <property type="molecule type" value="Genomic_DNA"/>
</dbReference>
<dbReference type="PANTHER" id="PTHR10501">
    <property type="entry name" value="U1 SMALL NUCLEAR RIBONUCLEOPROTEIN A/U2 SMALL NUCLEAR RIBONUCLEOPROTEIN B"/>
    <property type="match status" value="1"/>
</dbReference>
<dbReference type="AlphaFoldDB" id="A0A818P3Y3"/>
<dbReference type="Gene3D" id="3.30.70.330">
    <property type="match status" value="1"/>
</dbReference>
<evidence type="ECO:0000313" key="8">
    <source>
        <dbReference type="EMBL" id="CAF3617152.1"/>
    </source>
</evidence>
<dbReference type="InterPro" id="IPR000504">
    <property type="entry name" value="RRM_dom"/>
</dbReference>
<evidence type="ECO:0000313" key="7">
    <source>
        <dbReference type="EMBL" id="CAF3321360.1"/>
    </source>
</evidence>
<keyword evidence="2 4" id="KW-0694">RNA-binding</keyword>
<evidence type="ECO:0000256" key="5">
    <source>
        <dbReference type="SAM" id="MobiDB-lite"/>
    </source>
</evidence>
<name>A0A818P3Y3_9BILA</name>
<dbReference type="Pfam" id="PF00076">
    <property type="entry name" value="RRM_1"/>
    <property type="match status" value="1"/>
</dbReference>
<dbReference type="Proteomes" id="UP000663872">
    <property type="component" value="Unassembled WGS sequence"/>
</dbReference>
<evidence type="ECO:0000256" key="1">
    <source>
        <dbReference type="ARBA" id="ARBA00004123"/>
    </source>
</evidence>
<protein>
    <recommendedName>
        <fullName evidence="6">RRM domain-containing protein</fullName>
    </recommendedName>
</protein>
<keyword evidence="3" id="KW-0539">Nucleus</keyword>
<proteinExistence type="predicted"/>
<dbReference type="InterPro" id="IPR012677">
    <property type="entry name" value="Nucleotide-bd_a/b_plait_sf"/>
</dbReference>
<evidence type="ECO:0000256" key="3">
    <source>
        <dbReference type="ARBA" id="ARBA00023242"/>
    </source>
</evidence>
<evidence type="ECO:0000259" key="6">
    <source>
        <dbReference type="PROSITE" id="PS50102"/>
    </source>
</evidence>
<evidence type="ECO:0000256" key="4">
    <source>
        <dbReference type="PROSITE-ProRule" id="PRU00176"/>
    </source>
</evidence>
<dbReference type="Proteomes" id="UP000663869">
    <property type="component" value="Unassembled WGS sequence"/>
</dbReference>
<dbReference type="PROSITE" id="PS50102">
    <property type="entry name" value="RRM"/>
    <property type="match status" value="1"/>
</dbReference>
<dbReference type="GO" id="GO:0005634">
    <property type="term" value="C:nucleus"/>
    <property type="evidence" value="ECO:0007669"/>
    <property type="project" value="UniProtKB-SubCell"/>
</dbReference>
<dbReference type="InterPro" id="IPR034788">
    <property type="entry name" value="Cpo_RRM"/>
</dbReference>
<accession>A0A818P3Y3</accession>
<comment type="caution">
    <text evidence="8">The sequence shown here is derived from an EMBL/GenBank/DDBJ whole genome shotgun (WGS) entry which is preliminary data.</text>
</comment>
<feature type="region of interest" description="Disordered" evidence="5">
    <location>
        <begin position="99"/>
        <end position="125"/>
    </location>
</feature>